<reference evidence="1" key="1">
    <citation type="submission" date="2025-08" db="UniProtKB">
        <authorList>
            <consortium name="Ensembl"/>
        </authorList>
    </citation>
    <scope>IDENTIFICATION</scope>
</reference>
<protein>
    <submittedName>
        <fullName evidence="1">Uncharacterized protein</fullName>
    </submittedName>
</protein>
<dbReference type="AlphaFoldDB" id="A0A3Q2QZ41"/>
<dbReference type="Proteomes" id="UP000265000">
    <property type="component" value="Unplaced"/>
</dbReference>
<dbReference type="Ensembl" id="ENSFHET00000026138.1">
    <property type="protein sequence ID" value="ENSFHEP00000032602.1"/>
    <property type="gene ID" value="ENSFHEG00000019182.1"/>
</dbReference>
<organism evidence="1 2">
    <name type="scientific">Fundulus heteroclitus</name>
    <name type="common">Killifish</name>
    <name type="synonym">Mummichog</name>
    <dbReference type="NCBI Taxonomy" id="8078"/>
    <lineage>
        <taxon>Eukaryota</taxon>
        <taxon>Metazoa</taxon>
        <taxon>Chordata</taxon>
        <taxon>Craniata</taxon>
        <taxon>Vertebrata</taxon>
        <taxon>Euteleostomi</taxon>
        <taxon>Actinopterygii</taxon>
        <taxon>Neopterygii</taxon>
        <taxon>Teleostei</taxon>
        <taxon>Neoteleostei</taxon>
        <taxon>Acanthomorphata</taxon>
        <taxon>Ovalentaria</taxon>
        <taxon>Atherinomorphae</taxon>
        <taxon>Cyprinodontiformes</taxon>
        <taxon>Fundulidae</taxon>
        <taxon>Fundulus</taxon>
    </lineage>
</organism>
<proteinExistence type="predicted"/>
<keyword evidence="2" id="KW-1185">Reference proteome</keyword>
<sequence>MTTPHPSLKNLSGEAAAAQTEAVDAPALLLFLFDQPHSINFPVTETREDVEEAKKPNRDILESNIESRFIKFTPSSPRGKLEDSNTCDRAFILNKAWCM</sequence>
<evidence type="ECO:0000313" key="1">
    <source>
        <dbReference type="Ensembl" id="ENSFHEP00000032602.1"/>
    </source>
</evidence>
<evidence type="ECO:0000313" key="2">
    <source>
        <dbReference type="Proteomes" id="UP000265000"/>
    </source>
</evidence>
<accession>A0A3Q2QZ41</accession>
<reference evidence="1" key="2">
    <citation type="submission" date="2025-09" db="UniProtKB">
        <authorList>
            <consortium name="Ensembl"/>
        </authorList>
    </citation>
    <scope>IDENTIFICATION</scope>
</reference>
<name>A0A3Q2QZ41_FUNHE</name>